<name>A0A8S1BPR5_9INSE</name>
<organism evidence="2 3">
    <name type="scientific">Cloeon dipterum</name>
    <dbReference type="NCBI Taxonomy" id="197152"/>
    <lineage>
        <taxon>Eukaryota</taxon>
        <taxon>Metazoa</taxon>
        <taxon>Ecdysozoa</taxon>
        <taxon>Arthropoda</taxon>
        <taxon>Hexapoda</taxon>
        <taxon>Insecta</taxon>
        <taxon>Pterygota</taxon>
        <taxon>Palaeoptera</taxon>
        <taxon>Ephemeroptera</taxon>
        <taxon>Pisciforma</taxon>
        <taxon>Baetidae</taxon>
        <taxon>Cloeon</taxon>
    </lineage>
</organism>
<evidence type="ECO:0008006" key="4">
    <source>
        <dbReference type="Google" id="ProtNLM"/>
    </source>
</evidence>
<feature type="transmembrane region" description="Helical" evidence="1">
    <location>
        <begin position="75"/>
        <end position="108"/>
    </location>
</feature>
<gene>
    <name evidence="2" type="ORF">CLODIP_2_CD15787</name>
</gene>
<keyword evidence="1" id="KW-1133">Transmembrane helix</keyword>
<dbReference type="PANTHER" id="PTHR21879">
    <property type="entry name" value="FI03362P-RELATED-RELATED"/>
    <property type="match status" value="1"/>
</dbReference>
<keyword evidence="3" id="KW-1185">Reference proteome</keyword>
<dbReference type="InterPro" id="IPR012464">
    <property type="entry name" value="DUF1676"/>
</dbReference>
<proteinExistence type="predicted"/>
<dbReference type="GO" id="GO:0016020">
    <property type="term" value="C:membrane"/>
    <property type="evidence" value="ECO:0007669"/>
    <property type="project" value="TreeGrafter"/>
</dbReference>
<dbReference type="Proteomes" id="UP000494165">
    <property type="component" value="Unassembled WGS sequence"/>
</dbReference>
<dbReference type="Pfam" id="PF07898">
    <property type="entry name" value="DUF1676"/>
    <property type="match status" value="1"/>
</dbReference>
<protein>
    <recommendedName>
        <fullName evidence="4">Osiris 9</fullName>
    </recommendedName>
</protein>
<dbReference type="EMBL" id="CADEPI010000006">
    <property type="protein sequence ID" value="CAB3361394.1"/>
    <property type="molecule type" value="Genomic_DNA"/>
</dbReference>
<accession>A0A8S1BPR5</accession>
<sequence length="177" mass="20319">MAHGLVVERNPEERSLHFDASDELNMPEETSARERRLDELLLKRVVTFFQTRSVTFNPEQFTDGRLFKKKIKKFVIPLLLIKLGLSLMATKALVIGKIALALTIFVMIRDFIDERKQAQHETFEVYAKHPSDDDYHRFDASSPIQATVSGFYPSNKGRLFQDAHDAAYHAHRPTTSS</sequence>
<comment type="caution">
    <text evidence="2">The sequence shown here is derived from an EMBL/GenBank/DDBJ whole genome shotgun (WGS) entry which is preliminary data.</text>
</comment>
<reference evidence="2 3" key="1">
    <citation type="submission" date="2020-04" db="EMBL/GenBank/DDBJ databases">
        <authorList>
            <person name="Alioto T."/>
            <person name="Alioto T."/>
            <person name="Gomez Garrido J."/>
        </authorList>
    </citation>
    <scope>NUCLEOTIDE SEQUENCE [LARGE SCALE GENOMIC DNA]</scope>
</reference>
<evidence type="ECO:0000256" key="1">
    <source>
        <dbReference type="SAM" id="Phobius"/>
    </source>
</evidence>
<evidence type="ECO:0000313" key="2">
    <source>
        <dbReference type="EMBL" id="CAB3361394.1"/>
    </source>
</evidence>
<keyword evidence="1" id="KW-0472">Membrane</keyword>
<evidence type="ECO:0000313" key="3">
    <source>
        <dbReference type="Proteomes" id="UP000494165"/>
    </source>
</evidence>
<dbReference type="AlphaFoldDB" id="A0A8S1BPR5"/>
<keyword evidence="1" id="KW-0812">Transmembrane</keyword>